<feature type="domain" description="Secretin/TonB short N-terminal" evidence="8">
    <location>
        <begin position="69"/>
        <end position="118"/>
    </location>
</feature>
<evidence type="ECO:0000256" key="3">
    <source>
        <dbReference type="ARBA" id="ARBA00022452"/>
    </source>
</evidence>
<dbReference type="InterPro" id="IPR023997">
    <property type="entry name" value="TonB-dep_OMP_SusC/RagA_CS"/>
</dbReference>
<evidence type="ECO:0000256" key="6">
    <source>
        <dbReference type="ARBA" id="ARBA00023237"/>
    </source>
</evidence>
<dbReference type="Gene3D" id="2.170.130.10">
    <property type="entry name" value="TonB-dependent receptor, plug domain"/>
    <property type="match status" value="1"/>
</dbReference>
<keyword evidence="3 7" id="KW-1134">Transmembrane beta strand</keyword>
<keyword evidence="4 7" id="KW-0812">Transmembrane</keyword>
<dbReference type="InterPro" id="IPR023996">
    <property type="entry name" value="TonB-dep_OMP_SusC/RagA"/>
</dbReference>
<dbReference type="InterPro" id="IPR036942">
    <property type="entry name" value="Beta-barrel_TonB_sf"/>
</dbReference>
<evidence type="ECO:0000259" key="9">
    <source>
        <dbReference type="Pfam" id="PF07715"/>
    </source>
</evidence>
<protein>
    <submittedName>
        <fullName evidence="10">SusC/RagA family TonB-linked outer membrane protein</fullName>
    </submittedName>
</protein>
<dbReference type="Pfam" id="PF07715">
    <property type="entry name" value="Plug"/>
    <property type="match status" value="1"/>
</dbReference>
<evidence type="ECO:0000256" key="5">
    <source>
        <dbReference type="ARBA" id="ARBA00023136"/>
    </source>
</evidence>
<evidence type="ECO:0000313" key="11">
    <source>
        <dbReference type="Proteomes" id="UP000291117"/>
    </source>
</evidence>
<evidence type="ECO:0000313" key="10">
    <source>
        <dbReference type="EMBL" id="TCC95741.1"/>
    </source>
</evidence>
<dbReference type="SUPFAM" id="SSF56935">
    <property type="entry name" value="Porins"/>
    <property type="match status" value="1"/>
</dbReference>
<dbReference type="NCBIfam" id="TIGR04056">
    <property type="entry name" value="OMP_RagA_SusC"/>
    <property type="match status" value="1"/>
</dbReference>
<dbReference type="InterPro" id="IPR039426">
    <property type="entry name" value="TonB-dep_rcpt-like"/>
</dbReference>
<dbReference type="Proteomes" id="UP000291117">
    <property type="component" value="Unassembled WGS sequence"/>
</dbReference>
<dbReference type="InterPro" id="IPR012910">
    <property type="entry name" value="Plug_dom"/>
</dbReference>
<dbReference type="PROSITE" id="PS52016">
    <property type="entry name" value="TONB_DEPENDENT_REC_3"/>
    <property type="match status" value="1"/>
</dbReference>
<dbReference type="OrthoDB" id="9768177at2"/>
<comment type="subcellular location">
    <subcellularLocation>
        <location evidence="1 7">Cell outer membrane</location>
        <topology evidence="1 7">Multi-pass membrane protein</topology>
    </subcellularLocation>
</comment>
<proteinExistence type="inferred from homology"/>
<dbReference type="AlphaFoldDB" id="A0A4R0N6Q6"/>
<evidence type="ECO:0000259" key="8">
    <source>
        <dbReference type="Pfam" id="PF07660"/>
    </source>
</evidence>
<dbReference type="NCBIfam" id="TIGR04057">
    <property type="entry name" value="SusC_RagA_signa"/>
    <property type="match status" value="1"/>
</dbReference>
<dbReference type="Gene3D" id="2.40.170.20">
    <property type="entry name" value="TonB-dependent receptor, beta-barrel domain"/>
    <property type="match status" value="1"/>
</dbReference>
<dbReference type="InterPro" id="IPR008969">
    <property type="entry name" value="CarboxyPept-like_regulatory"/>
</dbReference>
<comment type="similarity">
    <text evidence="7">Belongs to the TonB-dependent receptor family.</text>
</comment>
<reference evidence="10 11" key="1">
    <citation type="submission" date="2019-02" db="EMBL/GenBank/DDBJ databases">
        <title>Pedobacter sp. RP-3-8 sp. nov., isolated from Arctic soil.</title>
        <authorList>
            <person name="Dahal R.H."/>
        </authorList>
    </citation>
    <scope>NUCLEOTIDE SEQUENCE [LARGE SCALE GENOMIC DNA]</scope>
    <source>
        <strain evidence="10 11">RP-3-8</strain>
    </source>
</reference>
<comment type="caution">
    <text evidence="10">The sequence shown here is derived from an EMBL/GenBank/DDBJ whole genome shotgun (WGS) entry which is preliminary data.</text>
</comment>
<keyword evidence="11" id="KW-1185">Reference proteome</keyword>
<dbReference type="EMBL" id="SJSM01000008">
    <property type="protein sequence ID" value="TCC95741.1"/>
    <property type="molecule type" value="Genomic_DNA"/>
</dbReference>
<dbReference type="RefSeq" id="WP_131609815.1">
    <property type="nucleotide sequence ID" value="NZ_SJSM01000008.1"/>
</dbReference>
<evidence type="ECO:0000256" key="7">
    <source>
        <dbReference type="PROSITE-ProRule" id="PRU01360"/>
    </source>
</evidence>
<dbReference type="Pfam" id="PF13715">
    <property type="entry name" value="CarbopepD_reg_2"/>
    <property type="match status" value="1"/>
</dbReference>
<evidence type="ECO:0000256" key="4">
    <source>
        <dbReference type="ARBA" id="ARBA00022692"/>
    </source>
</evidence>
<keyword evidence="2 7" id="KW-0813">Transport</keyword>
<dbReference type="Pfam" id="PF07660">
    <property type="entry name" value="STN"/>
    <property type="match status" value="1"/>
</dbReference>
<dbReference type="InterPro" id="IPR037066">
    <property type="entry name" value="Plug_dom_sf"/>
</dbReference>
<dbReference type="InterPro" id="IPR011662">
    <property type="entry name" value="Secretin/TonB_short_N"/>
</dbReference>
<name>A0A4R0N6Q6_9SPHI</name>
<feature type="domain" description="TonB-dependent receptor plug" evidence="9">
    <location>
        <begin position="221"/>
        <end position="330"/>
    </location>
</feature>
<organism evidence="10 11">
    <name type="scientific">Pedobacter hiemivivus</name>
    <dbReference type="NCBI Taxonomy" id="2530454"/>
    <lineage>
        <taxon>Bacteria</taxon>
        <taxon>Pseudomonadati</taxon>
        <taxon>Bacteroidota</taxon>
        <taxon>Sphingobacteriia</taxon>
        <taxon>Sphingobacteriales</taxon>
        <taxon>Sphingobacteriaceae</taxon>
        <taxon>Pedobacter</taxon>
    </lineage>
</organism>
<dbReference type="GO" id="GO:0009279">
    <property type="term" value="C:cell outer membrane"/>
    <property type="evidence" value="ECO:0007669"/>
    <property type="project" value="UniProtKB-SubCell"/>
</dbReference>
<dbReference type="Gene3D" id="2.60.40.1120">
    <property type="entry name" value="Carboxypeptidase-like, regulatory domain"/>
    <property type="match status" value="1"/>
</dbReference>
<sequence>MYKLFHTTVWGATGPLRFKFLLTMKFICLFLLVIIFQGKAASFAQRVTLNVKNASMQKVFESLNKQTNYNFYYNDELIRKAQNISLSVTDAPLMEVLKQCFEGQPFTYSVNKNMIVLRAYTAAEQLQQQEIVVSGKVTDDKGVGIPGASIKVKGTNQAATTNAEGVFSIKTNENAVLVISYVGFINQEVAVQGRSTINISLKQSEQELAELVVVGYGTRKKSDLTGSISTVDEKRIKEIPSGNVAAALQGSAPGLSVLKSGGNSHPGAPPSIRIRGERSLGAGNDPLIILDGIPFNGNLNDISQDDVVGATILKDASATAIYGSRGANGVILISTRRGKNGKPVISYSGYAGFNKTLGDYDVMDAEQFLSFRKWARINGSAPNTYTGINDPALISDEPTKTIFSDKTEYNLYKAGTNTNWQDLLYKTALLTNHQVGISGGTEVTQYDVSIGYYTSGGIYPGQGMDRYSVKLSIDHKLGKYIKVGLSSLNSYNLTKGINFNPVSQFLQASPFSTPYLPDGTLSTFLPGSNMNVWNPLADFKPGNVLDDVKRLNTFTTAYLEADLTHGFKYKLNTGIELSPETQGKFYGSNTTKQLGTPNYGYNRSATGYNYTIENILTYDKTIAEDHALNFTGLFSLQKTRTEANDVSYRDVLADYIQYYNPKYASSVTSSGDFNKASILSYMGRLNYTYKNKYLLTATLRADGSSRLAAGNKWHSFPSAAVGWNIKNEQFLENNKTISAFKLRGSYGRIGNQSIGAYETIGGLTGIYYNYGGTNVQGTYPNPDAPANITLGWEYTSTLNFGLDYGLFNNRITGSVEYYQQKTSDILLYQTLPRTSGYSKIRNNIGNTENSGMEFNLSTINFEGADQNSFKWTTDLNVFFNRNKITKLASGVTKDLANSWFVGSPSGVYFDYKRVGLWQNSPEDIALAIKYGIVANQTAYLTGPNSLVGTVKVADINGDNKITADDREILGSRQPKLEGGMTNRFTYKNFDFSFVAYFKYGGKLKSGIHGGWANTFQAGYNNLDVDYWTPDNPVNYWPKPNSTLQNPVYKSTLDLFDASYLKIRTVTLGYTLPAKVLKSVGARSARIYTTASNPFTFFSPYMRDAKGLDPETNSGINEITPSLWSMLFGLNVSF</sequence>
<accession>A0A4R0N6Q6</accession>
<dbReference type="SUPFAM" id="SSF49464">
    <property type="entry name" value="Carboxypeptidase regulatory domain-like"/>
    <property type="match status" value="1"/>
</dbReference>
<gene>
    <name evidence="10" type="ORF">EZ444_14060</name>
</gene>
<evidence type="ECO:0000256" key="2">
    <source>
        <dbReference type="ARBA" id="ARBA00022448"/>
    </source>
</evidence>
<keyword evidence="6 7" id="KW-0998">Cell outer membrane</keyword>
<evidence type="ECO:0000256" key="1">
    <source>
        <dbReference type="ARBA" id="ARBA00004571"/>
    </source>
</evidence>
<keyword evidence="5 7" id="KW-0472">Membrane</keyword>